<dbReference type="FunFam" id="3.40.50.1860:FF:000001">
    <property type="entry name" value="Glutamate racemase"/>
    <property type="match status" value="1"/>
</dbReference>
<dbReference type="UniPathway" id="UPA00219"/>
<evidence type="ECO:0000256" key="1">
    <source>
        <dbReference type="ARBA" id="ARBA00001602"/>
    </source>
</evidence>
<dbReference type="EC" id="5.1.1.3" evidence="2 7"/>
<keyword evidence="4 7" id="KW-0573">Peptidoglycan synthesis</keyword>
<dbReference type="PROSITE" id="PS00923">
    <property type="entry name" value="ASP_GLU_RACEMASE_1"/>
    <property type="match status" value="1"/>
</dbReference>
<organism evidence="8 9">
    <name type="scientific">Candidatus Buchananbacteria bacterium RIFCSPHIGHO2_01_FULL_39_14</name>
    <dbReference type="NCBI Taxonomy" id="1797532"/>
    <lineage>
        <taxon>Bacteria</taxon>
        <taxon>Candidatus Buchananiibacteriota</taxon>
    </lineage>
</organism>
<gene>
    <name evidence="7" type="primary">murI</name>
    <name evidence="8" type="ORF">A2729_01070</name>
</gene>
<evidence type="ECO:0000313" key="8">
    <source>
        <dbReference type="EMBL" id="OGY43895.1"/>
    </source>
</evidence>
<dbReference type="InterPro" id="IPR001920">
    <property type="entry name" value="Asp/Glu_race"/>
</dbReference>
<accession>A0A1G1XUY5</accession>
<evidence type="ECO:0000313" key="9">
    <source>
        <dbReference type="Proteomes" id="UP000178930"/>
    </source>
</evidence>
<dbReference type="PANTHER" id="PTHR21198">
    <property type="entry name" value="GLUTAMATE RACEMASE"/>
    <property type="match status" value="1"/>
</dbReference>
<evidence type="ECO:0000256" key="2">
    <source>
        <dbReference type="ARBA" id="ARBA00013090"/>
    </source>
</evidence>
<dbReference type="InterPro" id="IPR018187">
    <property type="entry name" value="Asp/Glu_racemase_AS_1"/>
</dbReference>
<dbReference type="STRING" id="1797532.A2729_01070"/>
<evidence type="ECO:0000256" key="6">
    <source>
        <dbReference type="ARBA" id="ARBA00023316"/>
    </source>
</evidence>
<comment type="function">
    <text evidence="7">Provides the (R)-glutamate required for cell wall biosynthesis.</text>
</comment>
<evidence type="ECO:0000256" key="3">
    <source>
        <dbReference type="ARBA" id="ARBA00022960"/>
    </source>
</evidence>
<dbReference type="Gene3D" id="3.40.50.1860">
    <property type="match status" value="2"/>
</dbReference>
<keyword evidence="6 7" id="KW-0961">Cell wall biogenesis/degradation</keyword>
<dbReference type="NCBIfam" id="TIGR00067">
    <property type="entry name" value="glut_race"/>
    <property type="match status" value="1"/>
</dbReference>
<evidence type="ECO:0000256" key="5">
    <source>
        <dbReference type="ARBA" id="ARBA00023235"/>
    </source>
</evidence>
<dbReference type="GO" id="GO:0008360">
    <property type="term" value="P:regulation of cell shape"/>
    <property type="evidence" value="ECO:0007669"/>
    <property type="project" value="UniProtKB-KW"/>
</dbReference>
<dbReference type="HAMAP" id="MF_00258">
    <property type="entry name" value="Glu_racemase"/>
    <property type="match status" value="1"/>
</dbReference>
<dbReference type="EMBL" id="MHIB01000027">
    <property type="protein sequence ID" value="OGY43895.1"/>
    <property type="molecule type" value="Genomic_DNA"/>
</dbReference>
<comment type="similarity">
    <text evidence="7">Belongs to the aspartate/glutamate racemases family.</text>
</comment>
<dbReference type="Proteomes" id="UP000178930">
    <property type="component" value="Unassembled WGS sequence"/>
</dbReference>
<feature type="active site" description="Proton donor/acceptor" evidence="7">
    <location>
        <position position="69"/>
    </location>
</feature>
<protein>
    <recommendedName>
        <fullName evidence="2 7">Glutamate racemase</fullName>
        <ecNumber evidence="2 7">5.1.1.3</ecNumber>
    </recommendedName>
</protein>
<comment type="catalytic activity">
    <reaction evidence="1 7">
        <text>L-glutamate = D-glutamate</text>
        <dbReference type="Rhea" id="RHEA:12813"/>
        <dbReference type="ChEBI" id="CHEBI:29985"/>
        <dbReference type="ChEBI" id="CHEBI:29986"/>
        <dbReference type="EC" id="5.1.1.3"/>
    </reaction>
</comment>
<feature type="active site" description="Proton donor/acceptor" evidence="7">
    <location>
        <position position="201"/>
    </location>
</feature>
<dbReference type="SUPFAM" id="SSF53681">
    <property type="entry name" value="Aspartate/glutamate racemase"/>
    <property type="match status" value="2"/>
</dbReference>
<proteinExistence type="inferred from homology"/>
<dbReference type="InterPro" id="IPR004391">
    <property type="entry name" value="Glu_race"/>
</dbReference>
<comment type="pathway">
    <text evidence="7">Cell wall biogenesis; peptidoglycan biosynthesis.</text>
</comment>
<feature type="binding site" evidence="7">
    <location>
        <begin position="38"/>
        <end position="39"/>
    </location>
    <ligand>
        <name>substrate</name>
    </ligand>
</feature>
<evidence type="ECO:0000256" key="4">
    <source>
        <dbReference type="ARBA" id="ARBA00022984"/>
    </source>
</evidence>
<sequence>MIGIFDSGIGGLTVVKEVLRQLPEYQFLYLGDTARTPYGNRSQDLIYQFMVGIVDYLFKAGCELIIVACNTASAQALRKIQQEWLPKHYPSATAVAGQANSGQRPSKRVLGVIRPVAEEAVKLSRSGRIGVVGTRSTINSGAYRREIEQLNPEIKVFQQACPLLVPLIEEGWLKRPETIKILRYYLRSLKQQKIDTLILGCTHYPILFKEFQQISGRQVKVLDSAKIIVEKLVDYLKRHPEIESKLTKGKQHRYLVTDLTDKFQENAQNWLGQKIKLEKISLD</sequence>
<dbReference type="Pfam" id="PF01177">
    <property type="entry name" value="Asp_Glu_race"/>
    <property type="match status" value="1"/>
</dbReference>
<comment type="caution">
    <text evidence="8">The sequence shown here is derived from an EMBL/GenBank/DDBJ whole genome shotgun (WGS) entry which is preliminary data.</text>
</comment>
<dbReference type="GO" id="GO:0071555">
    <property type="term" value="P:cell wall organization"/>
    <property type="evidence" value="ECO:0007669"/>
    <property type="project" value="UniProtKB-KW"/>
</dbReference>
<feature type="binding site" evidence="7">
    <location>
        <begin position="70"/>
        <end position="71"/>
    </location>
    <ligand>
        <name>substrate</name>
    </ligand>
</feature>
<dbReference type="GO" id="GO:0009252">
    <property type="term" value="P:peptidoglycan biosynthetic process"/>
    <property type="evidence" value="ECO:0007669"/>
    <property type="project" value="UniProtKB-UniRule"/>
</dbReference>
<reference evidence="8 9" key="1">
    <citation type="journal article" date="2016" name="Nat. Commun.">
        <title>Thousands of microbial genomes shed light on interconnected biogeochemical processes in an aquifer system.</title>
        <authorList>
            <person name="Anantharaman K."/>
            <person name="Brown C.T."/>
            <person name="Hug L.A."/>
            <person name="Sharon I."/>
            <person name="Castelle C.J."/>
            <person name="Probst A.J."/>
            <person name="Thomas B.C."/>
            <person name="Singh A."/>
            <person name="Wilkins M.J."/>
            <person name="Karaoz U."/>
            <person name="Brodie E.L."/>
            <person name="Williams K.H."/>
            <person name="Hubbard S.S."/>
            <person name="Banfield J.F."/>
        </authorList>
    </citation>
    <scope>NUCLEOTIDE SEQUENCE [LARGE SCALE GENOMIC DNA]</scope>
</reference>
<evidence type="ECO:0000256" key="7">
    <source>
        <dbReference type="HAMAP-Rule" id="MF_00258"/>
    </source>
</evidence>
<dbReference type="InterPro" id="IPR033134">
    <property type="entry name" value="Asp/Glu_racemase_AS_2"/>
</dbReference>
<dbReference type="AlphaFoldDB" id="A0A1G1XUY5"/>
<dbReference type="GO" id="GO:0008881">
    <property type="term" value="F:glutamate racemase activity"/>
    <property type="evidence" value="ECO:0007669"/>
    <property type="project" value="UniProtKB-UniRule"/>
</dbReference>
<keyword evidence="5 7" id="KW-0413">Isomerase</keyword>
<keyword evidence="3 7" id="KW-0133">Cell shape</keyword>
<dbReference type="PANTHER" id="PTHR21198:SF2">
    <property type="entry name" value="GLUTAMATE RACEMASE"/>
    <property type="match status" value="1"/>
</dbReference>
<feature type="binding site" evidence="7">
    <location>
        <begin position="6"/>
        <end position="7"/>
    </location>
    <ligand>
        <name>substrate</name>
    </ligand>
</feature>
<name>A0A1G1XUY5_9BACT</name>
<dbReference type="PROSITE" id="PS00924">
    <property type="entry name" value="ASP_GLU_RACEMASE_2"/>
    <property type="match status" value="1"/>
</dbReference>
<dbReference type="InterPro" id="IPR015942">
    <property type="entry name" value="Asp/Glu/hydantoin_racemase"/>
</dbReference>
<feature type="binding site" evidence="7">
    <location>
        <begin position="202"/>
        <end position="203"/>
    </location>
    <ligand>
        <name>substrate</name>
    </ligand>
</feature>